<protein>
    <recommendedName>
        <fullName evidence="5">Amyloid fiber anchoring/assembly protein TapA</fullName>
    </recommendedName>
</protein>
<dbReference type="OrthoDB" id="2560527at2"/>
<feature type="region of interest" description="Disordered" evidence="1">
    <location>
        <begin position="146"/>
        <end position="248"/>
    </location>
</feature>
<feature type="compositionally biased region" description="Basic and acidic residues" evidence="1">
    <location>
        <begin position="151"/>
        <end position="190"/>
    </location>
</feature>
<feature type="transmembrane region" description="Helical" evidence="2">
    <location>
        <begin position="12"/>
        <end position="31"/>
    </location>
</feature>
<evidence type="ECO:0000256" key="1">
    <source>
        <dbReference type="SAM" id="MobiDB-lite"/>
    </source>
</evidence>
<dbReference type="RefSeq" id="WP_151574778.1">
    <property type="nucleotide sequence ID" value="NZ_WBOT01000004.1"/>
</dbReference>
<gene>
    <name evidence="3" type="ORF">F7732_14730</name>
</gene>
<sequence>MRKFKKKNKKLINVIKITAIWYLFFGMAAYLTGNTNAYFIDDSKVSGQITAGVWLPSLKITATGYSDDGKGIYAKVENAGAAMESTGSYQILKANEAVYEGSIDLLSEGGSTTITFEASESGSYQFRISAPGSEDSLSELLEITIEEQEEPKEVVDEKVEDPPAEEIKDGEESTEDKVQPEPPANKDDPKQPAPPADIGGKGDGNTVTPPAEETKEQKPEQPSEPVQPPVEEPPSEQNSEKTIEQAGD</sequence>
<keyword evidence="2" id="KW-1133">Transmembrane helix</keyword>
<evidence type="ECO:0008006" key="5">
    <source>
        <dbReference type="Google" id="ProtNLM"/>
    </source>
</evidence>
<name>A0A7V7RKP7_9BACI</name>
<dbReference type="Proteomes" id="UP000441354">
    <property type="component" value="Unassembled WGS sequence"/>
</dbReference>
<comment type="caution">
    <text evidence="3">The sequence shown here is derived from an EMBL/GenBank/DDBJ whole genome shotgun (WGS) entry which is preliminary data.</text>
</comment>
<evidence type="ECO:0000313" key="3">
    <source>
        <dbReference type="EMBL" id="KAB2331917.1"/>
    </source>
</evidence>
<keyword evidence="4" id="KW-1185">Reference proteome</keyword>
<proteinExistence type="predicted"/>
<organism evidence="3 4">
    <name type="scientific">Bacillus mesophilum</name>
    <dbReference type="NCBI Taxonomy" id="1071718"/>
    <lineage>
        <taxon>Bacteria</taxon>
        <taxon>Bacillati</taxon>
        <taxon>Bacillota</taxon>
        <taxon>Bacilli</taxon>
        <taxon>Bacillales</taxon>
        <taxon>Bacillaceae</taxon>
        <taxon>Bacillus</taxon>
    </lineage>
</organism>
<reference evidence="3 4" key="1">
    <citation type="journal article" date="2014" name="Arch. Microbiol.">
        <title>Bacillus mesophilum sp. nov., strain IITR-54T, a novel 4-chlorobiphenyl dechlorinating bacterium.</title>
        <authorList>
            <person name="Manickam N."/>
            <person name="Singh N.K."/>
            <person name="Bajaj A."/>
            <person name="Kumar R.M."/>
            <person name="Kaur G."/>
            <person name="Kaur N."/>
            <person name="Bala M."/>
            <person name="Kumar A."/>
            <person name="Mayilraj S."/>
        </authorList>
    </citation>
    <scope>NUCLEOTIDE SEQUENCE [LARGE SCALE GENOMIC DNA]</scope>
    <source>
        <strain evidence="3 4">IITR-54</strain>
    </source>
</reference>
<dbReference type="EMBL" id="WBOT01000004">
    <property type="protein sequence ID" value="KAB2331917.1"/>
    <property type="molecule type" value="Genomic_DNA"/>
</dbReference>
<feature type="compositionally biased region" description="Basic and acidic residues" evidence="1">
    <location>
        <begin position="238"/>
        <end position="248"/>
    </location>
</feature>
<evidence type="ECO:0000313" key="4">
    <source>
        <dbReference type="Proteomes" id="UP000441354"/>
    </source>
</evidence>
<keyword evidence="2" id="KW-0472">Membrane</keyword>
<accession>A0A7V7RKP7</accession>
<dbReference type="AlphaFoldDB" id="A0A7V7RKP7"/>
<keyword evidence="2" id="KW-0812">Transmembrane</keyword>
<evidence type="ECO:0000256" key="2">
    <source>
        <dbReference type="SAM" id="Phobius"/>
    </source>
</evidence>
<feature type="compositionally biased region" description="Basic and acidic residues" evidence="1">
    <location>
        <begin position="212"/>
        <end position="221"/>
    </location>
</feature>